<dbReference type="Proteomes" id="UP000814128">
    <property type="component" value="Unassembled WGS sequence"/>
</dbReference>
<reference evidence="1" key="2">
    <citation type="journal article" date="2022" name="New Phytol.">
        <title>Evolutionary transition to the ectomycorrhizal habit in the genomes of a hyperdiverse lineage of mushroom-forming fungi.</title>
        <authorList>
            <person name="Looney B."/>
            <person name="Miyauchi S."/>
            <person name="Morin E."/>
            <person name="Drula E."/>
            <person name="Courty P.E."/>
            <person name="Kohler A."/>
            <person name="Kuo A."/>
            <person name="LaButti K."/>
            <person name="Pangilinan J."/>
            <person name="Lipzen A."/>
            <person name="Riley R."/>
            <person name="Andreopoulos W."/>
            <person name="He G."/>
            <person name="Johnson J."/>
            <person name="Nolan M."/>
            <person name="Tritt A."/>
            <person name="Barry K.W."/>
            <person name="Grigoriev I.V."/>
            <person name="Nagy L.G."/>
            <person name="Hibbett D."/>
            <person name="Henrissat B."/>
            <person name="Matheny P.B."/>
            <person name="Labbe J."/>
            <person name="Martin F.M."/>
        </authorList>
    </citation>
    <scope>NUCLEOTIDE SEQUENCE</scope>
    <source>
        <strain evidence="1">EC-137</strain>
    </source>
</reference>
<evidence type="ECO:0000313" key="2">
    <source>
        <dbReference type="Proteomes" id="UP000814128"/>
    </source>
</evidence>
<sequence>MCGRFALGFSHTQIQQLEDYPDLQSQVSNWVERDQFVPRYNIAPRTYSPVIHRSLGSNTGSSESARPLVLRTMKWGVVPHWSKTEDNNLSTINARAENLTEAGSSGMWGSIKGKKRCAVLAQGYYEWLKKGKERVPYFTRHRDGKLALFAGLYDIAHVEGRSEPLWTFTIVTTSAPKAFQWLHDRQPVILSESADINLWLDTSTPGWSNALNLLLGSYKDASERLECYAVPKEVGRVGTESPTFVEPVSKRKDGIEAMFAKQGQRATSSSPAKRKRSTSPGEKPTGTSDYQSENPETHTVTNEVAASPLGSQSEGPKEAKSPKVDVKHATPLNTG</sequence>
<reference evidence="1" key="1">
    <citation type="submission" date="2021-02" db="EMBL/GenBank/DDBJ databases">
        <authorList>
            <consortium name="DOE Joint Genome Institute"/>
            <person name="Ahrendt S."/>
            <person name="Looney B.P."/>
            <person name="Miyauchi S."/>
            <person name="Morin E."/>
            <person name="Drula E."/>
            <person name="Courty P.E."/>
            <person name="Chicoki N."/>
            <person name="Fauchery L."/>
            <person name="Kohler A."/>
            <person name="Kuo A."/>
            <person name="Labutti K."/>
            <person name="Pangilinan J."/>
            <person name="Lipzen A."/>
            <person name="Riley R."/>
            <person name="Andreopoulos W."/>
            <person name="He G."/>
            <person name="Johnson J."/>
            <person name="Barry K.W."/>
            <person name="Grigoriev I.V."/>
            <person name="Nagy L."/>
            <person name="Hibbett D."/>
            <person name="Henrissat B."/>
            <person name="Matheny P.B."/>
            <person name="Labbe J."/>
            <person name="Martin F."/>
        </authorList>
    </citation>
    <scope>NUCLEOTIDE SEQUENCE</scope>
    <source>
        <strain evidence="1">EC-137</strain>
    </source>
</reference>
<protein>
    <submittedName>
        <fullName evidence="1">Uncharacterized protein</fullName>
    </submittedName>
</protein>
<gene>
    <name evidence="1" type="ORF">K488DRAFT_90516</name>
</gene>
<dbReference type="EMBL" id="MU273848">
    <property type="protein sequence ID" value="KAI0027733.1"/>
    <property type="molecule type" value="Genomic_DNA"/>
</dbReference>
<name>A0ACB8Q7F6_9AGAM</name>
<comment type="caution">
    <text evidence="1">The sequence shown here is derived from an EMBL/GenBank/DDBJ whole genome shotgun (WGS) entry which is preliminary data.</text>
</comment>
<proteinExistence type="predicted"/>
<organism evidence="1 2">
    <name type="scientific">Vararia minispora EC-137</name>
    <dbReference type="NCBI Taxonomy" id="1314806"/>
    <lineage>
        <taxon>Eukaryota</taxon>
        <taxon>Fungi</taxon>
        <taxon>Dikarya</taxon>
        <taxon>Basidiomycota</taxon>
        <taxon>Agaricomycotina</taxon>
        <taxon>Agaricomycetes</taxon>
        <taxon>Russulales</taxon>
        <taxon>Lachnocladiaceae</taxon>
        <taxon>Vararia</taxon>
    </lineage>
</organism>
<keyword evidence="2" id="KW-1185">Reference proteome</keyword>
<evidence type="ECO:0000313" key="1">
    <source>
        <dbReference type="EMBL" id="KAI0027733.1"/>
    </source>
</evidence>
<accession>A0ACB8Q7F6</accession>